<dbReference type="GO" id="GO:0016740">
    <property type="term" value="F:transferase activity"/>
    <property type="evidence" value="ECO:0007669"/>
    <property type="project" value="UniProtKB-KW"/>
</dbReference>
<dbReference type="GO" id="GO:0009159">
    <property type="term" value="P:deoxyribonucleoside monophosphate catabolic process"/>
    <property type="evidence" value="ECO:0007669"/>
    <property type="project" value="TreeGrafter"/>
</dbReference>
<dbReference type="AlphaFoldDB" id="A0A2A8BYJ8"/>
<name>A0A2A8BYJ8_9BACI</name>
<dbReference type="GO" id="GO:0070694">
    <property type="term" value="F:5-hydroxymethyl-dUMP N-hydrolase activity"/>
    <property type="evidence" value="ECO:0007669"/>
    <property type="project" value="TreeGrafter"/>
</dbReference>
<keyword evidence="1" id="KW-0808">Transferase</keyword>
<dbReference type="Pfam" id="PF05014">
    <property type="entry name" value="Nuc_deoxyrib_tr"/>
    <property type="match status" value="1"/>
</dbReference>
<proteinExistence type="predicted"/>
<protein>
    <submittedName>
        <fullName evidence="1">Nucleoside 2-deoxyribosyltransferase</fullName>
    </submittedName>
</protein>
<sequence length="140" mass="16275">MKKVYLASGWFNENQERRVAEAERVLRGLGLEVFSPRENQCEEAEFGSKEWRELVFDNDINHIDWADFVFAIYDEEDAGTCMEIGYAYATGKPILVFNEQEKTLNLMITDSLTAYFESFEDVKAYDFKVMKHIPYTGSVI</sequence>
<dbReference type="PANTHER" id="PTHR15364">
    <property type="entry name" value="2'-DEOXYNUCLEOSIDE 5'-PHOSPHATE N-HYDROLASE 1"/>
    <property type="match status" value="1"/>
</dbReference>
<dbReference type="Proteomes" id="UP000219775">
    <property type="component" value="Unassembled WGS sequence"/>
</dbReference>
<gene>
    <name evidence="1" type="ORF">CN613_25505</name>
</gene>
<reference evidence="1 2" key="1">
    <citation type="submission" date="2017-09" db="EMBL/GenBank/DDBJ databases">
        <title>Large-scale bioinformatics analysis of Bacillus genomes uncovers conserved roles of natural products in bacterial physiology.</title>
        <authorList>
            <consortium name="Agbiome Team Llc"/>
            <person name="Bleich R.M."/>
            <person name="Grubbs K.J."/>
            <person name="Santa Maria K.C."/>
            <person name="Allen S.E."/>
            <person name="Farag S."/>
            <person name="Shank E.A."/>
            <person name="Bowers A."/>
        </authorList>
    </citation>
    <scope>NUCLEOTIDE SEQUENCE [LARGE SCALE GENOMIC DNA]</scope>
    <source>
        <strain evidence="1 2">AFS009893</strain>
    </source>
</reference>
<dbReference type="SUPFAM" id="SSF52309">
    <property type="entry name" value="N-(deoxy)ribosyltransferase-like"/>
    <property type="match status" value="1"/>
</dbReference>
<evidence type="ECO:0000313" key="1">
    <source>
        <dbReference type="EMBL" id="PEM65303.1"/>
    </source>
</evidence>
<dbReference type="InterPro" id="IPR051239">
    <property type="entry name" value="2'-dNMP_N-hydrolase"/>
</dbReference>
<dbReference type="RefSeq" id="WP_098129070.1">
    <property type="nucleotide sequence ID" value="NZ_NUDP01000117.1"/>
</dbReference>
<dbReference type="EMBL" id="NUDP01000117">
    <property type="protein sequence ID" value="PEM65303.1"/>
    <property type="molecule type" value="Genomic_DNA"/>
</dbReference>
<comment type="caution">
    <text evidence="1">The sequence shown here is derived from an EMBL/GenBank/DDBJ whole genome shotgun (WGS) entry which is preliminary data.</text>
</comment>
<dbReference type="PANTHER" id="PTHR15364:SF0">
    <property type="entry name" value="2'-DEOXYNUCLEOSIDE 5'-PHOSPHATE N-HYDROLASE 1"/>
    <property type="match status" value="1"/>
</dbReference>
<organism evidence="1 2">
    <name type="scientific">Bacillus pseudomycoides</name>
    <dbReference type="NCBI Taxonomy" id="64104"/>
    <lineage>
        <taxon>Bacteria</taxon>
        <taxon>Bacillati</taxon>
        <taxon>Bacillota</taxon>
        <taxon>Bacilli</taxon>
        <taxon>Bacillales</taxon>
        <taxon>Bacillaceae</taxon>
        <taxon>Bacillus</taxon>
        <taxon>Bacillus cereus group</taxon>
    </lineage>
</organism>
<dbReference type="Gene3D" id="3.40.50.450">
    <property type="match status" value="1"/>
</dbReference>
<accession>A0A2A8BYJ8</accession>
<dbReference type="InterPro" id="IPR007710">
    <property type="entry name" value="Nucleoside_deoxyribTrfase"/>
</dbReference>
<evidence type="ECO:0000313" key="2">
    <source>
        <dbReference type="Proteomes" id="UP000219775"/>
    </source>
</evidence>